<dbReference type="Gramene" id="QL03p065316:mrna">
    <property type="protein sequence ID" value="QL03p065316:mrna"/>
    <property type="gene ID" value="QL03p065316"/>
</dbReference>
<reference evidence="1 2" key="1">
    <citation type="journal article" date="2016" name="G3 (Bethesda)">
        <title>First Draft Assembly and Annotation of the Genome of a California Endemic Oak Quercus lobata Nee (Fagaceae).</title>
        <authorList>
            <person name="Sork V.L."/>
            <person name="Fitz-Gibbon S.T."/>
            <person name="Puiu D."/>
            <person name="Crepeau M."/>
            <person name="Gugger P.F."/>
            <person name="Sherman R."/>
            <person name="Stevens K."/>
            <person name="Langley C.H."/>
            <person name="Pellegrini M."/>
            <person name="Salzberg S.L."/>
        </authorList>
    </citation>
    <scope>NUCLEOTIDE SEQUENCE [LARGE SCALE GENOMIC DNA]</scope>
    <source>
        <strain evidence="1 2">cv. SW786</strain>
    </source>
</reference>
<dbReference type="PANTHER" id="PTHR24177:SF103">
    <property type="entry name" value="PGG DOMAIN-CONTAINING PROTEIN"/>
    <property type="match status" value="1"/>
</dbReference>
<proteinExistence type="predicted"/>
<evidence type="ECO:0000313" key="2">
    <source>
        <dbReference type="Proteomes" id="UP000594261"/>
    </source>
</evidence>
<dbReference type="GO" id="GO:0016020">
    <property type="term" value="C:membrane"/>
    <property type="evidence" value="ECO:0007669"/>
    <property type="project" value="TreeGrafter"/>
</dbReference>
<name>A0A7N2L9B3_QUELO</name>
<evidence type="ECO:0000313" key="1">
    <source>
        <dbReference type="EnsemblPlants" id="QL03p065316:mrna"/>
    </source>
</evidence>
<sequence length="128" mass="14695">MTLPNLFTQQYWSSLELNPGRILFLQEPTVDEVIDMDIGSSSKDKFPMAIHDDTDEGKNIALLVVDNRQPQIHQLLLKRELLTETMLQKLDKDGNNALHLAAKLGINKPWLIPGAALQMQWEIKWYEV</sequence>
<keyword evidence="2" id="KW-1185">Reference proteome</keyword>
<dbReference type="Proteomes" id="UP000594261">
    <property type="component" value="Chromosome 3"/>
</dbReference>
<reference evidence="1" key="2">
    <citation type="submission" date="2021-01" db="UniProtKB">
        <authorList>
            <consortium name="EnsemblPlants"/>
        </authorList>
    </citation>
    <scope>IDENTIFICATION</scope>
</reference>
<accession>A0A7N2L9B3</accession>
<protein>
    <submittedName>
        <fullName evidence="1">Uncharacterized protein</fullName>
    </submittedName>
</protein>
<organism evidence="1 2">
    <name type="scientific">Quercus lobata</name>
    <name type="common">Valley oak</name>
    <dbReference type="NCBI Taxonomy" id="97700"/>
    <lineage>
        <taxon>Eukaryota</taxon>
        <taxon>Viridiplantae</taxon>
        <taxon>Streptophyta</taxon>
        <taxon>Embryophyta</taxon>
        <taxon>Tracheophyta</taxon>
        <taxon>Spermatophyta</taxon>
        <taxon>Magnoliopsida</taxon>
        <taxon>eudicotyledons</taxon>
        <taxon>Gunneridae</taxon>
        <taxon>Pentapetalae</taxon>
        <taxon>rosids</taxon>
        <taxon>fabids</taxon>
        <taxon>Fagales</taxon>
        <taxon>Fagaceae</taxon>
        <taxon>Quercus</taxon>
    </lineage>
</organism>
<dbReference type="InParanoid" id="A0A7N2L9B3"/>
<dbReference type="EMBL" id="LRBV02000003">
    <property type="status" value="NOT_ANNOTATED_CDS"/>
    <property type="molecule type" value="Genomic_DNA"/>
</dbReference>
<dbReference type="AlphaFoldDB" id="A0A7N2L9B3"/>
<dbReference type="PANTHER" id="PTHR24177">
    <property type="entry name" value="CASKIN"/>
    <property type="match status" value="1"/>
</dbReference>
<dbReference type="EnsemblPlants" id="QL03p065316:mrna">
    <property type="protein sequence ID" value="QL03p065316:mrna"/>
    <property type="gene ID" value="QL03p065316"/>
</dbReference>